<sequence length="129" mass="13314">MAGRGAPLVFLERRTYRQRRLRDAARLLPVLGLFAWTVPLLWPRGDAAPGTAAALTYLFAVWAALVIAGASLSVLLSRGVDDDEPGERPAPGFGAAPFVPEPATDPKPSVGSDGAARTPGAGAGGEGRP</sequence>
<feature type="transmembrane region" description="Helical" evidence="2">
    <location>
        <begin position="24"/>
        <end position="42"/>
    </location>
</feature>
<organism evidence="3 4">
    <name type="scientific">Roseivivax jejudonensis</name>
    <dbReference type="NCBI Taxonomy" id="1529041"/>
    <lineage>
        <taxon>Bacteria</taxon>
        <taxon>Pseudomonadati</taxon>
        <taxon>Pseudomonadota</taxon>
        <taxon>Alphaproteobacteria</taxon>
        <taxon>Rhodobacterales</taxon>
        <taxon>Roseobacteraceae</taxon>
        <taxon>Roseivivax</taxon>
    </lineage>
</organism>
<dbReference type="RefSeq" id="WP_200813304.1">
    <property type="nucleotide sequence ID" value="NZ_FWFK01000003.1"/>
</dbReference>
<keyword evidence="2" id="KW-0812">Transmembrane</keyword>
<feature type="compositionally biased region" description="Low complexity" evidence="1">
    <location>
        <begin position="89"/>
        <end position="98"/>
    </location>
</feature>
<dbReference type="AlphaFoldDB" id="A0A1X6Z9W9"/>
<evidence type="ECO:0000313" key="4">
    <source>
        <dbReference type="Proteomes" id="UP000193570"/>
    </source>
</evidence>
<evidence type="ECO:0000313" key="3">
    <source>
        <dbReference type="EMBL" id="SLN43172.1"/>
    </source>
</evidence>
<name>A0A1X6Z9W9_9RHOB</name>
<dbReference type="Proteomes" id="UP000193570">
    <property type="component" value="Unassembled WGS sequence"/>
</dbReference>
<gene>
    <name evidence="3" type="ORF">ROJ8625_02134</name>
</gene>
<keyword evidence="2" id="KW-0472">Membrane</keyword>
<evidence type="ECO:0000256" key="2">
    <source>
        <dbReference type="SAM" id="Phobius"/>
    </source>
</evidence>
<keyword evidence="4" id="KW-1185">Reference proteome</keyword>
<feature type="transmembrane region" description="Helical" evidence="2">
    <location>
        <begin position="54"/>
        <end position="76"/>
    </location>
</feature>
<keyword evidence="2" id="KW-1133">Transmembrane helix</keyword>
<feature type="region of interest" description="Disordered" evidence="1">
    <location>
        <begin position="79"/>
        <end position="129"/>
    </location>
</feature>
<accession>A0A1X6Z9W9</accession>
<dbReference type="EMBL" id="FWFK01000003">
    <property type="protein sequence ID" value="SLN43172.1"/>
    <property type="molecule type" value="Genomic_DNA"/>
</dbReference>
<evidence type="ECO:0000256" key="1">
    <source>
        <dbReference type="SAM" id="MobiDB-lite"/>
    </source>
</evidence>
<proteinExistence type="predicted"/>
<protein>
    <submittedName>
        <fullName evidence="3">Uncharacterized protein</fullName>
    </submittedName>
</protein>
<reference evidence="3 4" key="1">
    <citation type="submission" date="2017-03" db="EMBL/GenBank/DDBJ databases">
        <authorList>
            <person name="Afonso C.L."/>
            <person name="Miller P.J."/>
            <person name="Scott M.A."/>
            <person name="Spackman E."/>
            <person name="Goraichik I."/>
            <person name="Dimitrov K.M."/>
            <person name="Suarez D.L."/>
            <person name="Swayne D.E."/>
        </authorList>
    </citation>
    <scope>NUCLEOTIDE SEQUENCE [LARGE SCALE GENOMIC DNA]</scope>
    <source>
        <strain evidence="3 4">CECT 8625</strain>
    </source>
</reference>